<dbReference type="SUPFAM" id="SSF81340">
    <property type="entry name" value="Clc chloride channel"/>
    <property type="match status" value="1"/>
</dbReference>
<evidence type="ECO:0000313" key="10">
    <source>
        <dbReference type="EnsemblProtists" id="PYU1_T012636"/>
    </source>
</evidence>
<dbReference type="SUPFAM" id="SSF54631">
    <property type="entry name" value="CBS-domain pair"/>
    <property type="match status" value="1"/>
</dbReference>
<dbReference type="Gene3D" id="3.10.580.10">
    <property type="entry name" value="CBS-domain"/>
    <property type="match status" value="1"/>
</dbReference>
<dbReference type="InParanoid" id="K3X5Y7"/>
<accession>K3X5Y7</accession>
<dbReference type="eggNOG" id="KOG0476">
    <property type="taxonomic scope" value="Eukaryota"/>
</dbReference>
<dbReference type="Gene3D" id="1.10.3080.10">
    <property type="entry name" value="Clc chloride channel"/>
    <property type="match status" value="1"/>
</dbReference>
<feature type="transmembrane region" description="Helical" evidence="9">
    <location>
        <begin position="377"/>
        <end position="399"/>
    </location>
</feature>
<keyword evidence="8" id="KW-0868">Chloride</keyword>
<feature type="transmembrane region" description="Helical" evidence="9">
    <location>
        <begin position="323"/>
        <end position="344"/>
    </location>
</feature>
<reference evidence="11" key="1">
    <citation type="journal article" date="2010" name="Genome Biol.">
        <title>Genome sequence of the necrotrophic plant pathogen Pythium ultimum reveals original pathogenicity mechanisms and effector repertoire.</title>
        <authorList>
            <person name="Levesque C.A."/>
            <person name="Brouwer H."/>
            <person name="Cano L."/>
            <person name="Hamilton J.P."/>
            <person name="Holt C."/>
            <person name="Huitema E."/>
            <person name="Raffaele S."/>
            <person name="Robideau G.P."/>
            <person name="Thines M."/>
            <person name="Win J."/>
            <person name="Zerillo M.M."/>
            <person name="Beakes G.W."/>
            <person name="Boore J.L."/>
            <person name="Busam D."/>
            <person name="Dumas B."/>
            <person name="Ferriera S."/>
            <person name="Fuerstenberg S.I."/>
            <person name="Gachon C.M."/>
            <person name="Gaulin E."/>
            <person name="Govers F."/>
            <person name="Grenville-Briggs L."/>
            <person name="Horner N."/>
            <person name="Hostetler J."/>
            <person name="Jiang R.H."/>
            <person name="Johnson J."/>
            <person name="Krajaejun T."/>
            <person name="Lin H."/>
            <person name="Meijer H.J."/>
            <person name="Moore B."/>
            <person name="Morris P."/>
            <person name="Phuntmart V."/>
            <person name="Puiu D."/>
            <person name="Shetty J."/>
            <person name="Stajich J.E."/>
            <person name="Tripathy S."/>
            <person name="Wawra S."/>
            <person name="van West P."/>
            <person name="Whitty B.R."/>
            <person name="Coutinho P.M."/>
            <person name="Henrissat B."/>
            <person name="Martin F."/>
            <person name="Thomas P.D."/>
            <person name="Tyler B.M."/>
            <person name="De Vries R.P."/>
            <person name="Kamoun S."/>
            <person name="Yandell M."/>
            <person name="Tisserat N."/>
            <person name="Buell C.R."/>
        </authorList>
    </citation>
    <scope>NUCLEOTIDE SEQUENCE</scope>
    <source>
        <strain evidence="11">DAOM:BR144</strain>
    </source>
</reference>
<feature type="transmembrane region" description="Helical" evidence="9">
    <location>
        <begin position="56"/>
        <end position="77"/>
    </location>
</feature>
<evidence type="ECO:0000256" key="3">
    <source>
        <dbReference type="ARBA" id="ARBA00022692"/>
    </source>
</evidence>
<keyword evidence="4" id="KW-0677">Repeat</keyword>
<feature type="transmembrane region" description="Helical" evidence="9">
    <location>
        <begin position="209"/>
        <end position="233"/>
    </location>
</feature>
<dbReference type="OMA" id="NYWRAFV"/>
<reference evidence="11" key="2">
    <citation type="submission" date="2010-04" db="EMBL/GenBank/DDBJ databases">
        <authorList>
            <person name="Buell R."/>
            <person name="Hamilton J."/>
            <person name="Hostetler J."/>
        </authorList>
    </citation>
    <scope>NUCLEOTIDE SEQUENCE [LARGE SCALE GENOMIC DNA]</scope>
    <source>
        <strain evidence="11">DAOM:BR144</strain>
    </source>
</reference>
<dbReference type="PANTHER" id="PTHR45720">
    <property type="entry name" value="CHLORIDE CHANNEL PROTEIN 2"/>
    <property type="match status" value="1"/>
</dbReference>
<evidence type="ECO:0008006" key="12">
    <source>
        <dbReference type="Google" id="ProtNLM"/>
    </source>
</evidence>
<keyword evidence="6" id="KW-0406">Ion transport</keyword>
<proteinExistence type="predicted"/>
<feature type="transmembrane region" description="Helical" evidence="9">
    <location>
        <begin position="291"/>
        <end position="311"/>
    </location>
</feature>
<evidence type="ECO:0000256" key="1">
    <source>
        <dbReference type="ARBA" id="ARBA00004141"/>
    </source>
</evidence>
<dbReference type="VEuPathDB" id="FungiDB:PYU1_G012610"/>
<feature type="transmembrane region" description="Helical" evidence="9">
    <location>
        <begin position="439"/>
        <end position="460"/>
    </location>
</feature>
<dbReference type="HOGENOM" id="CLU_006904_0_1_1"/>
<evidence type="ECO:0000256" key="2">
    <source>
        <dbReference type="ARBA" id="ARBA00022448"/>
    </source>
</evidence>
<evidence type="ECO:0000256" key="7">
    <source>
        <dbReference type="ARBA" id="ARBA00023136"/>
    </source>
</evidence>
<protein>
    <recommendedName>
        <fullName evidence="12">Chloride channel protein</fullName>
    </recommendedName>
</protein>
<dbReference type="InterPro" id="IPR001807">
    <property type="entry name" value="ClC"/>
</dbReference>
<evidence type="ECO:0000313" key="11">
    <source>
        <dbReference type="Proteomes" id="UP000019132"/>
    </source>
</evidence>
<keyword evidence="5 9" id="KW-1133">Transmembrane helix</keyword>
<evidence type="ECO:0000256" key="6">
    <source>
        <dbReference type="ARBA" id="ARBA00023065"/>
    </source>
</evidence>
<dbReference type="EnsemblProtists" id="PYU1_T012636">
    <property type="protein sequence ID" value="PYU1_T012636"/>
    <property type="gene ID" value="PYU1_G012610"/>
</dbReference>
<name>K3X5Y7_GLOUD</name>
<keyword evidence="2" id="KW-0813">Transport</keyword>
<keyword evidence="3 9" id="KW-0812">Transmembrane</keyword>
<comment type="subcellular location">
    <subcellularLocation>
        <location evidence="1">Membrane</location>
        <topology evidence="1">Multi-pass membrane protein</topology>
    </subcellularLocation>
</comment>
<organism evidence="10 11">
    <name type="scientific">Globisporangium ultimum (strain ATCC 200006 / CBS 805.95 / DAOM BR144)</name>
    <name type="common">Pythium ultimum</name>
    <dbReference type="NCBI Taxonomy" id="431595"/>
    <lineage>
        <taxon>Eukaryota</taxon>
        <taxon>Sar</taxon>
        <taxon>Stramenopiles</taxon>
        <taxon>Oomycota</taxon>
        <taxon>Peronosporomycetes</taxon>
        <taxon>Pythiales</taxon>
        <taxon>Pythiaceae</taxon>
        <taxon>Globisporangium</taxon>
    </lineage>
</organism>
<dbReference type="PRINTS" id="PR00762">
    <property type="entry name" value="CLCHANNEL"/>
</dbReference>
<reference evidence="10" key="3">
    <citation type="submission" date="2015-02" db="UniProtKB">
        <authorList>
            <consortium name="EnsemblProtists"/>
        </authorList>
    </citation>
    <scope>IDENTIFICATION</scope>
    <source>
        <strain evidence="10">DAOM BR144</strain>
    </source>
</reference>
<dbReference type="InterPro" id="IPR046342">
    <property type="entry name" value="CBS_dom_sf"/>
</dbReference>
<dbReference type="AlphaFoldDB" id="K3X5Y7"/>
<dbReference type="InterPro" id="IPR014743">
    <property type="entry name" value="Cl-channel_core"/>
</dbReference>
<dbReference type="EMBL" id="GL376612">
    <property type="status" value="NOT_ANNOTATED_CDS"/>
    <property type="molecule type" value="Genomic_DNA"/>
</dbReference>
<dbReference type="GO" id="GO:0005247">
    <property type="term" value="F:voltage-gated chloride channel activity"/>
    <property type="evidence" value="ECO:0007669"/>
    <property type="project" value="TreeGrafter"/>
</dbReference>
<feature type="transmembrane region" description="Helical" evidence="9">
    <location>
        <begin position="97"/>
        <end position="120"/>
    </location>
</feature>
<feature type="transmembrane region" description="Helical" evidence="9">
    <location>
        <begin position="405"/>
        <end position="427"/>
    </location>
</feature>
<evidence type="ECO:0000256" key="8">
    <source>
        <dbReference type="ARBA" id="ARBA00023214"/>
    </source>
</evidence>
<sequence length="728" mass="80388">MNGPVSRKNQQLEDAVLKKKPKTKYQRKWEGTFGKHTARCHPQSFIKQISKEGKPILLLVIIGTCASILDFTIETAVEGLGMLKTKILALGWLHTSSLMTFAAWSAFTIVVATLGCIWTVSVDRFAAGSGIPEMKTIISCDLHKQADQYLGARTFFSKAVGLAFALGSGISVGREGPFVHTSSIIAHRLMKHIGFFRRIYKNDILRRHVYNAACAVGVASTFRAPIGGVLFSIEVTSTVFMVSNYWRAFVAALSGSIIRQLVSRLRHSELSSYHPMFPTEFEAKSFTYAEYIGFALVSLLMGIAGATYVVSSNRFKQWWKARSAHVPVVWGLLLLIPVCLLLYLPGSIGQSSSSEVITNLCSTKELPSEWTDALSSIFVMLPLAAICRLVATVLSTSLLLPAGDFIPTFTAGALFGRLIGEIALVCFPDCGIVPGGYALVGGASLVASVTHTVSVAVIAMEFTGQFVYLNPLLLSVLVASSVGSALSVSIYDSVIISKGLMYLPILRVNLLEDVKARDVMEIDFPLLAKMTSIAKLEQSLLLEPTHSIPVVSDMEAMVFYGCVARKSIEELYHDRRTVAKEYHTEKGVPESKQAAKKENECRRCSSPNFRAQQHVDLTEIVPHHRTSLATLTKHPRLLALDEDNQRDRDDDGDDEPIYLRNDENFVIDSSVLQVDAETAIAKVHLFFEMIKCSRIWVTRRGKLIGRIDRAHLHAKILALKKERRIHLV</sequence>
<evidence type="ECO:0000256" key="9">
    <source>
        <dbReference type="SAM" id="Phobius"/>
    </source>
</evidence>
<evidence type="ECO:0000256" key="5">
    <source>
        <dbReference type="ARBA" id="ARBA00022989"/>
    </source>
</evidence>
<dbReference type="GO" id="GO:0016020">
    <property type="term" value="C:membrane"/>
    <property type="evidence" value="ECO:0007669"/>
    <property type="project" value="UniProtKB-SubCell"/>
</dbReference>
<keyword evidence="7 9" id="KW-0472">Membrane</keyword>
<dbReference type="InterPro" id="IPR050970">
    <property type="entry name" value="Cl_channel_volt-gated"/>
</dbReference>
<dbReference type="PANTHER" id="PTHR45720:SF10">
    <property type="entry name" value="CHLORIDE CHANNEL PROTEIN 2"/>
    <property type="match status" value="1"/>
</dbReference>
<feature type="transmembrane region" description="Helical" evidence="9">
    <location>
        <begin position="472"/>
        <end position="491"/>
    </location>
</feature>
<dbReference type="Proteomes" id="UP000019132">
    <property type="component" value="Unassembled WGS sequence"/>
</dbReference>
<keyword evidence="11" id="KW-1185">Reference proteome</keyword>
<evidence type="ECO:0000256" key="4">
    <source>
        <dbReference type="ARBA" id="ARBA00022737"/>
    </source>
</evidence>
<dbReference type="Pfam" id="PF00654">
    <property type="entry name" value="Voltage_CLC"/>
    <property type="match status" value="1"/>
</dbReference>